<feature type="transmembrane region" description="Helical" evidence="7">
    <location>
        <begin position="244"/>
        <end position="262"/>
    </location>
</feature>
<evidence type="ECO:0000256" key="7">
    <source>
        <dbReference type="SAM" id="Phobius"/>
    </source>
</evidence>
<evidence type="ECO:0000256" key="6">
    <source>
        <dbReference type="RuleBase" id="RU362091"/>
    </source>
</evidence>
<dbReference type="InterPro" id="IPR038377">
    <property type="entry name" value="Na/Glc_symporter_sf"/>
</dbReference>
<evidence type="ECO:0000313" key="9">
    <source>
        <dbReference type="Proteomes" id="UP000559117"/>
    </source>
</evidence>
<name>A0A840UGR5_9FIRM</name>
<feature type="transmembrane region" description="Helical" evidence="7">
    <location>
        <begin position="463"/>
        <end position="481"/>
    </location>
</feature>
<feature type="transmembrane region" description="Helical" evidence="7">
    <location>
        <begin position="384"/>
        <end position="403"/>
    </location>
</feature>
<feature type="transmembrane region" description="Helical" evidence="7">
    <location>
        <begin position="437"/>
        <end position="457"/>
    </location>
</feature>
<dbReference type="EMBL" id="JACHFH010000016">
    <property type="protein sequence ID" value="MBB5336316.1"/>
    <property type="molecule type" value="Genomic_DNA"/>
</dbReference>
<feature type="transmembrane region" description="Helical" evidence="7">
    <location>
        <begin position="510"/>
        <end position="530"/>
    </location>
</feature>
<feature type="transmembrane region" description="Helical" evidence="7">
    <location>
        <begin position="283"/>
        <end position="309"/>
    </location>
</feature>
<dbReference type="GO" id="GO:0005886">
    <property type="term" value="C:plasma membrane"/>
    <property type="evidence" value="ECO:0007669"/>
    <property type="project" value="TreeGrafter"/>
</dbReference>
<feature type="transmembrane region" description="Helical" evidence="7">
    <location>
        <begin position="36"/>
        <end position="58"/>
    </location>
</feature>
<evidence type="ECO:0000256" key="1">
    <source>
        <dbReference type="ARBA" id="ARBA00004141"/>
    </source>
</evidence>
<comment type="similarity">
    <text evidence="2 6">Belongs to the sodium:solute symporter (SSF) (TC 2.A.21) family.</text>
</comment>
<comment type="caution">
    <text evidence="8">The sequence shown here is derived from an EMBL/GenBank/DDBJ whole genome shotgun (WGS) entry which is preliminary data.</text>
</comment>
<accession>A0A840UGR5</accession>
<dbReference type="InterPro" id="IPR001734">
    <property type="entry name" value="Na/solute_symporter"/>
</dbReference>
<dbReference type="PROSITE" id="PS50283">
    <property type="entry name" value="NA_SOLUT_SYMP_3"/>
    <property type="match status" value="1"/>
</dbReference>
<feature type="transmembrane region" description="Helical" evidence="7">
    <location>
        <begin position="164"/>
        <end position="185"/>
    </location>
</feature>
<protein>
    <submittedName>
        <fullName evidence="8">SSS family solute:Na+ symporter</fullName>
    </submittedName>
</protein>
<evidence type="ECO:0000256" key="5">
    <source>
        <dbReference type="ARBA" id="ARBA00023136"/>
    </source>
</evidence>
<reference evidence="8 9" key="1">
    <citation type="submission" date="2020-08" db="EMBL/GenBank/DDBJ databases">
        <title>Genomic Encyclopedia of Type Strains, Phase IV (KMG-IV): sequencing the most valuable type-strain genomes for metagenomic binning, comparative biology and taxonomic classification.</title>
        <authorList>
            <person name="Goeker M."/>
        </authorList>
    </citation>
    <scope>NUCLEOTIDE SEQUENCE [LARGE SCALE GENOMIC DNA]</scope>
    <source>
        <strain evidence="8 9">DSM 24661</strain>
    </source>
</reference>
<dbReference type="AlphaFoldDB" id="A0A840UGR5"/>
<dbReference type="Pfam" id="PF00474">
    <property type="entry name" value="SSF"/>
    <property type="match status" value="1"/>
</dbReference>
<gene>
    <name evidence="8" type="ORF">HNR32_001464</name>
</gene>
<evidence type="ECO:0000313" key="8">
    <source>
        <dbReference type="EMBL" id="MBB5336316.1"/>
    </source>
</evidence>
<keyword evidence="5 7" id="KW-0472">Membrane</keyword>
<sequence>MQFLTIVTFILALAVAGIYTYKKMKKGETASGSEDSYFLGGRSLTWGVIGMSLLLTNMNPTQFVGMSGQVFSQNMSNMAYEVTSGFVLAIVALLLVPRYLKQGLTTIPQFLEYRFDKQTKSIVSILFMILFIINIIPTTLYAGAVALSQIFDVQELFGLTFAQGIWLTVWIVGIIGFFYAILGGLRAVAISDTFNGVALAIGGLLVPIFALVHMGHGNFAAGFAQFVSSTPEKFNAIGSLGDAVPFNGAIVGLLLVNFYYWGTDQSIIQRALAAKNLEHSQKGVMLCGLLKTFTPILVILPGIMAFQMIGNDGSPADTMYAKLVLAVLPKWLLGLFSAAMFGSILSVYNGVLNSASTLFAINVYKPRWGKGKSDKQIISAGKKFGIVIAIISMIISPMIMYAPAGLFQFTQTLSGFFNVPIFTIIFMGYVTKKVPAIAAKLGLLFFIVVYGVLQLVIQPQMSFLYQLLILFAVTCLLMLAIGKIKPRSEEFVLETYNMVELKEWSHRYEAAWFITFLVIFWYIIFSPLGLASAQGAGMHTLMYIAVAAVICIIGAIITKKKFVEQSHTDDSEIDFSLKNKLQNH</sequence>
<feature type="transmembrane region" description="Helical" evidence="7">
    <location>
        <begin position="409"/>
        <end position="430"/>
    </location>
</feature>
<dbReference type="RefSeq" id="WP_183861144.1">
    <property type="nucleotide sequence ID" value="NZ_JACHFH010000016.1"/>
</dbReference>
<comment type="subcellular location">
    <subcellularLocation>
        <location evidence="1">Membrane</location>
        <topology evidence="1">Multi-pass membrane protein</topology>
    </subcellularLocation>
</comment>
<dbReference type="Proteomes" id="UP000559117">
    <property type="component" value="Unassembled WGS sequence"/>
</dbReference>
<keyword evidence="4 7" id="KW-1133">Transmembrane helix</keyword>
<feature type="transmembrane region" description="Helical" evidence="7">
    <location>
        <begin position="331"/>
        <end position="364"/>
    </location>
</feature>
<dbReference type="CDD" id="cd10328">
    <property type="entry name" value="SLC5sbd_YidK"/>
    <property type="match status" value="1"/>
</dbReference>
<dbReference type="PANTHER" id="PTHR11819">
    <property type="entry name" value="SOLUTE CARRIER FAMILY 5"/>
    <property type="match status" value="1"/>
</dbReference>
<dbReference type="NCBIfam" id="TIGR00813">
    <property type="entry name" value="sss"/>
    <property type="match status" value="1"/>
</dbReference>
<feature type="transmembrane region" description="Helical" evidence="7">
    <location>
        <begin position="6"/>
        <end position="24"/>
    </location>
</feature>
<keyword evidence="9" id="KW-1185">Reference proteome</keyword>
<feature type="transmembrane region" description="Helical" evidence="7">
    <location>
        <begin position="197"/>
        <end position="224"/>
    </location>
</feature>
<dbReference type="GO" id="GO:0005412">
    <property type="term" value="F:D-glucose:sodium symporter activity"/>
    <property type="evidence" value="ECO:0007669"/>
    <property type="project" value="TreeGrafter"/>
</dbReference>
<organism evidence="8 9">
    <name type="scientific">Pectinatus brassicae</name>
    <dbReference type="NCBI Taxonomy" id="862415"/>
    <lineage>
        <taxon>Bacteria</taxon>
        <taxon>Bacillati</taxon>
        <taxon>Bacillota</taxon>
        <taxon>Negativicutes</taxon>
        <taxon>Selenomonadales</taxon>
        <taxon>Selenomonadaceae</taxon>
        <taxon>Pectinatus</taxon>
    </lineage>
</organism>
<evidence type="ECO:0000256" key="4">
    <source>
        <dbReference type="ARBA" id="ARBA00022989"/>
    </source>
</evidence>
<dbReference type="PANTHER" id="PTHR11819:SF195">
    <property type="entry name" value="SODIUM_GLUCOSE COTRANSPORTER 4"/>
    <property type="match status" value="1"/>
</dbReference>
<dbReference type="Gene3D" id="1.20.1730.10">
    <property type="entry name" value="Sodium/glucose cotransporter"/>
    <property type="match status" value="1"/>
</dbReference>
<evidence type="ECO:0000256" key="3">
    <source>
        <dbReference type="ARBA" id="ARBA00022692"/>
    </source>
</evidence>
<proteinExistence type="inferred from homology"/>
<dbReference type="NCBIfam" id="NF007790">
    <property type="entry name" value="PRK10484.1"/>
    <property type="match status" value="1"/>
</dbReference>
<feature type="transmembrane region" description="Helical" evidence="7">
    <location>
        <begin position="536"/>
        <end position="557"/>
    </location>
</feature>
<evidence type="ECO:0000256" key="2">
    <source>
        <dbReference type="ARBA" id="ARBA00006434"/>
    </source>
</evidence>
<feature type="transmembrane region" description="Helical" evidence="7">
    <location>
        <begin position="78"/>
        <end position="100"/>
    </location>
</feature>
<feature type="transmembrane region" description="Helical" evidence="7">
    <location>
        <begin position="121"/>
        <end position="144"/>
    </location>
</feature>
<keyword evidence="3 7" id="KW-0812">Transmembrane</keyword>